<proteinExistence type="predicted"/>
<evidence type="ECO:0000313" key="1">
    <source>
        <dbReference type="EMBL" id="MDX8482333.1"/>
    </source>
</evidence>
<evidence type="ECO:0000313" key="2">
    <source>
        <dbReference type="Proteomes" id="UP001287059"/>
    </source>
</evidence>
<dbReference type="Pfam" id="PF14907">
    <property type="entry name" value="NTP_transf_5"/>
    <property type="match status" value="1"/>
</dbReference>
<comment type="caution">
    <text evidence="1">The sequence shown here is derived from an EMBL/GenBank/DDBJ whole genome shotgun (WGS) entry which is preliminary data.</text>
</comment>
<accession>A0ABU4Y7N7</accession>
<organism evidence="1 2">
    <name type="scientific">Mesorhizobium album</name>
    <dbReference type="NCBI Taxonomy" id="3072314"/>
    <lineage>
        <taxon>Bacteria</taxon>
        <taxon>Pseudomonadati</taxon>
        <taxon>Pseudomonadota</taxon>
        <taxon>Alphaproteobacteria</taxon>
        <taxon>Hyphomicrobiales</taxon>
        <taxon>Phyllobacteriaceae</taxon>
        <taxon>Mesorhizobium</taxon>
    </lineage>
</organism>
<name>A0ABU4Y7N7_9HYPH</name>
<dbReference type="RefSeq" id="WP_320290430.1">
    <property type="nucleotide sequence ID" value="NZ_JAVIIW010000047.1"/>
</dbReference>
<dbReference type="Proteomes" id="UP001287059">
    <property type="component" value="Unassembled WGS sequence"/>
</dbReference>
<dbReference type="InterPro" id="IPR039498">
    <property type="entry name" value="NTP_transf_5"/>
</dbReference>
<dbReference type="EMBL" id="JAVIIW010000047">
    <property type="protein sequence ID" value="MDX8482333.1"/>
    <property type="molecule type" value="Genomic_DNA"/>
</dbReference>
<gene>
    <name evidence="1" type="ORF">RFN28_28315</name>
</gene>
<sequence length="332" mass="36981">MPMMRVGNALDALVAGLRGRPPATADWQAVIALANRTLLTPDLFSSLAHAGQIQGLPQDVRAYLRFVHDCNRERNLRLRAQLTEAVAALNRRGIVPLLFKGAVPLFLSVADRVPSRMTSDLDLGVEPAEEAIARMCLEGLGYIQVPGGRGAARQQDVGMLELRPVQGKGFAPPRLVDRDGLRVKIPPPHSQALHWMVHDLLKEGDYWRGRIDLRHLHDLARLAKSDDMDWTALQAAMADRGARNAFDTQLLALQQFFGIRIPASCVRPMARFQHWRRVFTAKHPVLGAPLRLAGNLAWGARRFLHADGLARRGPLDLGRRVVRTLFYSRAKI</sequence>
<reference evidence="1 2" key="1">
    <citation type="submission" date="2023-08" db="EMBL/GenBank/DDBJ databases">
        <title>Implementing the SeqCode for naming new Mesorhizobium species isolated from Vachellia karroo root nodules.</title>
        <authorList>
            <person name="Van Lill M."/>
        </authorList>
    </citation>
    <scope>NUCLEOTIDE SEQUENCE [LARGE SCALE GENOMIC DNA]</scope>
    <source>
        <strain evidence="1 2">VK24D</strain>
    </source>
</reference>
<protein>
    <submittedName>
        <fullName evidence="1">Nucleotidyltransferase family protein</fullName>
    </submittedName>
</protein>
<keyword evidence="2" id="KW-1185">Reference proteome</keyword>